<evidence type="ECO:0000256" key="15">
    <source>
        <dbReference type="ARBA" id="ARBA00039316"/>
    </source>
</evidence>
<evidence type="ECO:0000256" key="3">
    <source>
        <dbReference type="ARBA" id="ARBA00022723"/>
    </source>
</evidence>
<dbReference type="SMART" id="SM00382">
    <property type="entry name" value="AAA"/>
    <property type="match status" value="4"/>
</dbReference>
<evidence type="ECO:0000256" key="4">
    <source>
        <dbReference type="ARBA" id="ARBA00022737"/>
    </source>
</evidence>
<evidence type="ECO:0000256" key="6">
    <source>
        <dbReference type="ARBA" id="ARBA00022763"/>
    </source>
</evidence>
<dbReference type="PANTHER" id="PTHR43152">
    <property type="entry name" value="UVRABC SYSTEM PROTEIN A"/>
    <property type="match status" value="1"/>
</dbReference>
<evidence type="ECO:0000256" key="14">
    <source>
        <dbReference type="ARBA" id="ARBA00038000"/>
    </source>
</evidence>
<evidence type="ECO:0000313" key="20">
    <source>
        <dbReference type="Proteomes" id="UP000579605"/>
    </source>
</evidence>
<comment type="caution">
    <text evidence="19">The sequence shown here is derived from an EMBL/GenBank/DDBJ whole genome shotgun (WGS) entry which is preliminary data.</text>
</comment>
<dbReference type="GO" id="GO:0005524">
    <property type="term" value="F:ATP binding"/>
    <property type="evidence" value="ECO:0007669"/>
    <property type="project" value="UniProtKB-KW"/>
</dbReference>
<keyword evidence="8" id="KW-0863">Zinc-finger</keyword>
<keyword evidence="9" id="KW-0862">Zinc</keyword>
<keyword evidence="4" id="KW-0677">Repeat</keyword>
<dbReference type="PROSITE" id="PS00211">
    <property type="entry name" value="ABC_TRANSPORTER_1"/>
    <property type="match status" value="2"/>
</dbReference>
<keyword evidence="13" id="KW-0234">DNA repair</keyword>
<evidence type="ECO:0000256" key="2">
    <source>
        <dbReference type="ARBA" id="ARBA00022490"/>
    </source>
</evidence>
<dbReference type="InterPro" id="IPR027417">
    <property type="entry name" value="P-loop_NTPase"/>
</dbReference>
<dbReference type="Pfam" id="PF17755">
    <property type="entry name" value="UvrA_DNA-bind"/>
    <property type="match status" value="1"/>
</dbReference>
<dbReference type="InterPro" id="IPR003439">
    <property type="entry name" value="ABC_transporter-like_ATP-bd"/>
</dbReference>
<dbReference type="GO" id="GO:0006281">
    <property type="term" value="P:DNA repair"/>
    <property type="evidence" value="ECO:0007669"/>
    <property type="project" value="UniProtKB-KW"/>
</dbReference>
<dbReference type="Gene3D" id="3.40.50.300">
    <property type="entry name" value="P-loop containing nucleotide triphosphate hydrolases"/>
    <property type="match status" value="6"/>
</dbReference>
<keyword evidence="6" id="KW-0227">DNA damage</keyword>
<dbReference type="InterPro" id="IPR041552">
    <property type="entry name" value="UvrA_DNA-bd"/>
</dbReference>
<keyword evidence="10" id="KW-0067">ATP-binding</keyword>
<evidence type="ECO:0000313" key="19">
    <source>
        <dbReference type="EMBL" id="NYH88971.1"/>
    </source>
</evidence>
<evidence type="ECO:0000259" key="18">
    <source>
        <dbReference type="PROSITE" id="PS50893"/>
    </source>
</evidence>
<keyword evidence="3" id="KW-0479">Metal-binding</keyword>
<comment type="subcellular location">
    <subcellularLocation>
        <location evidence="1">Cytoplasm</location>
    </subcellularLocation>
</comment>
<dbReference type="PROSITE" id="PS50893">
    <property type="entry name" value="ABC_TRANSPORTER_2"/>
    <property type="match status" value="1"/>
</dbReference>
<dbReference type="InterPro" id="IPR003593">
    <property type="entry name" value="AAA+_ATPase"/>
</dbReference>
<sequence length="1598" mass="169660">MDHNVLADRAVQRSRGTKPRQPGRILRVQGAAEHNLREVDVSFGPGLTAVVGVSGSGKSSLAFDVVYSEAHRRFVEALALGGTRTRVPAAQVRRIDGLGPAVAVAQNVLNRNPASTVASSVGLHPFLRILYSRFAEVECPRCHVPVRALSSEERLTTALDLLAGQDEVEVAIVRHLSGSHDRLLEGVRGQFAQVMVDGRRWAATPRSRVPRLDPALLHDVVVRVATLRAGMSAAEVRAALEQADGLGRAEILLGGTPVLRAPICPQCGAWVRPLAPAAFRGDTDTSSHRIAGVTLQQLLGRSVTEVLDFVERLPVGPRARRVREELLRRLRPLEQLGLGYLTLDRSMPTLSRGEAQRTRLAVVLSGRLEDLLHVLDEPTIGLHHSDLSRLLGAIATLPGPVLMVEHDPVAVAMADDVVEIGPGGGANGGRVVFQGPPADLWKADTASGISFSATNGQHRPHRPVSEDRIRITGAGLRNLRSVDCEIPLGSLTVITGPSGAGKTTLAHEVLLASLRERGPVGCGSFKAPVMRARAVDQSPLGNNPRSNPATYTKVFDRIRDVFADKTGRPASDFTFNRAEGACPDCEGMGSVAVGMAYLAPIWLPCETCAGSRYRPEVLEATWAGRSIADVLALSVDDATDVFADHLAVTRVLHSLQEVGLGYLTLGQPSPSLSGGEAQRVRLTRELAKAWAGDLVLLDEPTTGLHPGDLDRLLSVLDRLTDKGCTVVVIEHQADVIAAADWRIDLGPGGGPDGGRLQHCGPPIAETLPKVRPRAEPSKRGRSSNAIRVQGARAHNLQGVDADFAKGAFTVVTGVSGSGKSSLVRDVVAAEATRRLLECLSVYERQSVREGPEAPVDSLTGLGPTMVIDAAAIRAPSWSSDGRGATRGTVGQASDLDRLISIVLARSGVRACLTCGGTNVRRTSPVVDAAWKCDDCDAAAVPIEPRHLMGSPVAICPQCLGMGVTRKFNFDQWIVDPDAPICDGCFGGSGGGPSAMSSASMALLGYFCKEGTGGNASLRALMDRYGFDLATTPWSKLTEEARQTIMFGDPSPTSEFSVESWIGLNHWAQYDLGGGQTTAFPCAECGGRLLRAPYLAIRLQGHDRNDLFSASFAELAAILASMDEPEDQSAADARAAALQRLGFLGSVGLGYLNMNRLSWTLSAGEAQRIKLASVLGAGLVGTTLLLDEPTRGLHPTEVDALARTLVDLRDAGNTVITVDHDPALIRAADDVIEIGPGAGQAGGRIVELDDPQSVTRPVLDGQVSVPRRRHRTPNGWMHVTGARENNLHDLNLRIPLGVQVGFCGVSGSGKSSLVVDTIALGLARPKTNIPGSGMIRVQPGDHDEISGAPSRTVVADQSRAEITSPGMFLGLIGAVRKEFAATETAIEQHITIKDLSYRCDACKGKGIWQQDMAFLPTVAQTCDACQGSGYRREAATLLNRNRTLVDIEALTIAELLDKWGDLDAVRRVGRAAVDLGVGYLVLRQPGWSLSGGEAQRLKLAKELARPTKAAALYVLDEPTVGLQATDVTVLVHALDTLVDAGNSVLVVEHDPVFLAACDWLIELGPGAGPDGGQIIFQGPPEQMTKADTPSAPYLPEPLP</sequence>
<dbReference type="Gene3D" id="1.10.8.280">
    <property type="entry name" value="ABC transporter ATPase domain-like"/>
    <property type="match status" value="1"/>
</dbReference>
<keyword evidence="2" id="KW-0963">Cytoplasm</keyword>
<evidence type="ECO:0000256" key="13">
    <source>
        <dbReference type="ARBA" id="ARBA00023204"/>
    </source>
</evidence>
<name>A0A852Z7Q5_9ACTN</name>
<dbReference type="GO" id="GO:0005737">
    <property type="term" value="C:cytoplasm"/>
    <property type="evidence" value="ECO:0007669"/>
    <property type="project" value="UniProtKB-SubCell"/>
</dbReference>
<evidence type="ECO:0000256" key="9">
    <source>
        <dbReference type="ARBA" id="ARBA00022833"/>
    </source>
</evidence>
<protein>
    <recommendedName>
        <fullName evidence="15">UvrABC system protein A</fullName>
    </recommendedName>
    <alternativeName>
        <fullName evidence="16">Excinuclease ABC subunit A</fullName>
    </alternativeName>
</protein>
<evidence type="ECO:0000256" key="17">
    <source>
        <dbReference type="SAM" id="MobiDB-lite"/>
    </source>
</evidence>
<feature type="region of interest" description="Disordered" evidence="17">
    <location>
        <begin position="1"/>
        <end position="21"/>
    </location>
</feature>
<feature type="region of interest" description="Disordered" evidence="17">
    <location>
        <begin position="1570"/>
        <end position="1598"/>
    </location>
</feature>
<dbReference type="PANTHER" id="PTHR43152:SF3">
    <property type="entry name" value="UVRABC SYSTEM PROTEIN A"/>
    <property type="match status" value="1"/>
</dbReference>
<dbReference type="EMBL" id="JACBZH010000001">
    <property type="protein sequence ID" value="NYH88971.1"/>
    <property type="molecule type" value="Genomic_DNA"/>
</dbReference>
<dbReference type="InterPro" id="IPR017871">
    <property type="entry name" value="ABC_transporter-like_CS"/>
</dbReference>
<evidence type="ECO:0000256" key="11">
    <source>
        <dbReference type="ARBA" id="ARBA00022881"/>
    </source>
</evidence>
<organism evidence="19 20">
    <name type="scientific">Actinopolymorpha rutila</name>
    <dbReference type="NCBI Taxonomy" id="446787"/>
    <lineage>
        <taxon>Bacteria</taxon>
        <taxon>Bacillati</taxon>
        <taxon>Actinomycetota</taxon>
        <taxon>Actinomycetes</taxon>
        <taxon>Propionibacteriales</taxon>
        <taxon>Actinopolymorphaceae</taxon>
        <taxon>Actinopolymorpha</taxon>
    </lineage>
</organism>
<evidence type="ECO:0000256" key="8">
    <source>
        <dbReference type="ARBA" id="ARBA00022771"/>
    </source>
</evidence>
<evidence type="ECO:0000256" key="12">
    <source>
        <dbReference type="ARBA" id="ARBA00023125"/>
    </source>
</evidence>
<dbReference type="SUPFAM" id="SSF52540">
    <property type="entry name" value="P-loop containing nucleoside triphosphate hydrolases"/>
    <property type="match status" value="4"/>
</dbReference>
<keyword evidence="5" id="KW-0547">Nucleotide-binding</keyword>
<keyword evidence="11" id="KW-0267">Excision nuclease</keyword>
<comment type="similarity">
    <text evidence="14">Belongs to the ABC transporter superfamily. UvrA family.</text>
</comment>
<evidence type="ECO:0000256" key="7">
    <source>
        <dbReference type="ARBA" id="ARBA00022769"/>
    </source>
</evidence>
<dbReference type="RefSeq" id="WP_179786785.1">
    <property type="nucleotide sequence ID" value="NZ_BAAARR010000003.1"/>
</dbReference>
<reference evidence="19 20" key="1">
    <citation type="submission" date="2020-07" db="EMBL/GenBank/DDBJ databases">
        <title>Sequencing the genomes of 1000 actinobacteria strains.</title>
        <authorList>
            <person name="Klenk H.-P."/>
        </authorList>
    </citation>
    <scope>NUCLEOTIDE SEQUENCE [LARGE SCALE GENOMIC DNA]</scope>
    <source>
        <strain evidence="19 20">DSM 18448</strain>
    </source>
</reference>
<keyword evidence="20" id="KW-1185">Reference proteome</keyword>
<evidence type="ECO:0000256" key="16">
    <source>
        <dbReference type="ARBA" id="ARBA00042156"/>
    </source>
</evidence>
<accession>A0A852Z7Q5</accession>
<proteinExistence type="inferred from homology"/>
<keyword evidence="7" id="KW-0228">DNA excision</keyword>
<dbReference type="GO" id="GO:0004518">
    <property type="term" value="F:nuclease activity"/>
    <property type="evidence" value="ECO:0007669"/>
    <property type="project" value="UniProtKB-KW"/>
</dbReference>
<dbReference type="GO" id="GO:0003677">
    <property type="term" value="F:DNA binding"/>
    <property type="evidence" value="ECO:0007669"/>
    <property type="project" value="UniProtKB-KW"/>
</dbReference>
<gene>
    <name evidence="19" type="ORF">F4554_001609</name>
</gene>
<dbReference type="Proteomes" id="UP000579605">
    <property type="component" value="Unassembled WGS sequence"/>
</dbReference>
<feature type="domain" description="ABC transporter" evidence="18">
    <location>
        <begin position="464"/>
        <end position="772"/>
    </location>
</feature>
<keyword evidence="12" id="KW-0238">DNA-binding</keyword>
<evidence type="ECO:0000256" key="1">
    <source>
        <dbReference type="ARBA" id="ARBA00004496"/>
    </source>
</evidence>
<evidence type="ECO:0000256" key="5">
    <source>
        <dbReference type="ARBA" id="ARBA00022741"/>
    </source>
</evidence>
<dbReference type="GO" id="GO:0016887">
    <property type="term" value="F:ATP hydrolysis activity"/>
    <property type="evidence" value="ECO:0007669"/>
    <property type="project" value="InterPro"/>
</dbReference>
<dbReference type="Pfam" id="PF00005">
    <property type="entry name" value="ABC_tran"/>
    <property type="match status" value="1"/>
</dbReference>
<evidence type="ECO:0000256" key="10">
    <source>
        <dbReference type="ARBA" id="ARBA00022840"/>
    </source>
</evidence>
<dbReference type="Gene3D" id="1.20.1580.10">
    <property type="entry name" value="ABC transporter ATPase like domain"/>
    <property type="match status" value="2"/>
</dbReference>